<dbReference type="SUPFAM" id="SSF54373">
    <property type="entry name" value="FAD-linked reductases, C-terminal domain"/>
    <property type="match status" value="1"/>
</dbReference>
<accession>A0A061HDD6</accession>
<dbReference type="InterPro" id="IPR002937">
    <property type="entry name" value="Amino_oxidase"/>
</dbReference>
<dbReference type="GO" id="GO:0050660">
    <property type="term" value="F:flavin adenine dinucleotide binding"/>
    <property type="evidence" value="ECO:0007669"/>
    <property type="project" value="TreeGrafter"/>
</dbReference>
<evidence type="ECO:0000313" key="5">
    <source>
        <dbReference type="Proteomes" id="UP000053664"/>
    </source>
</evidence>
<dbReference type="AlphaFoldDB" id="A0A061HDD6"/>
<comment type="similarity">
    <text evidence="1">Belongs to the flavin monoamine oxidase family.</text>
</comment>
<dbReference type="RefSeq" id="XP_007878403.1">
    <property type="nucleotide sequence ID" value="XM_007880212.1"/>
</dbReference>
<evidence type="ECO:0000256" key="1">
    <source>
        <dbReference type="ARBA" id="ARBA00005995"/>
    </source>
</evidence>
<dbReference type="eggNOG" id="KOG0029">
    <property type="taxonomic scope" value="Eukaryota"/>
</dbReference>
<keyword evidence="2" id="KW-0560">Oxidoreductase</keyword>
<dbReference type="GO" id="GO:0016491">
    <property type="term" value="F:oxidoreductase activity"/>
    <property type="evidence" value="ECO:0007669"/>
    <property type="project" value="UniProtKB-KW"/>
</dbReference>
<dbReference type="PANTHER" id="PTHR10742">
    <property type="entry name" value="FLAVIN MONOAMINE OXIDASE"/>
    <property type="match status" value="1"/>
</dbReference>
<dbReference type="GeneID" id="19316815"/>
<proteinExistence type="inferred from homology"/>
<dbReference type="Gene3D" id="3.50.50.60">
    <property type="entry name" value="FAD/NAD(P)-binding domain"/>
    <property type="match status" value="1"/>
</dbReference>
<feature type="domain" description="Amine oxidase" evidence="3">
    <location>
        <begin position="14"/>
        <end position="513"/>
    </location>
</feature>
<dbReference type="GO" id="GO:0003682">
    <property type="term" value="F:chromatin binding"/>
    <property type="evidence" value="ECO:0007669"/>
    <property type="project" value="TreeGrafter"/>
</dbReference>
<evidence type="ECO:0000256" key="2">
    <source>
        <dbReference type="ARBA" id="ARBA00023002"/>
    </source>
</evidence>
<organism evidence="4 5">
    <name type="scientific">Pseudozyma flocculosa PF-1</name>
    <dbReference type="NCBI Taxonomy" id="1277687"/>
    <lineage>
        <taxon>Eukaryota</taxon>
        <taxon>Fungi</taxon>
        <taxon>Dikarya</taxon>
        <taxon>Basidiomycota</taxon>
        <taxon>Ustilaginomycotina</taxon>
        <taxon>Ustilaginomycetes</taxon>
        <taxon>Ustilaginales</taxon>
        <taxon>Ustilaginaceae</taxon>
        <taxon>Pseudozyma</taxon>
    </lineage>
</organism>
<gene>
    <name evidence="4" type="ORF">PFL1_02698</name>
</gene>
<dbReference type="PANTHER" id="PTHR10742:SF386">
    <property type="entry name" value="LYSINE-SPECIFIC HISTONE DEMETHYLASE 1A"/>
    <property type="match status" value="1"/>
</dbReference>
<name>A0A061HDD6_9BASI</name>
<dbReference type="Proteomes" id="UP000053664">
    <property type="component" value="Unassembled WGS sequence"/>
</dbReference>
<dbReference type="OrthoDB" id="5046242at2759"/>
<dbReference type="Pfam" id="PF01593">
    <property type="entry name" value="Amino_oxidase"/>
    <property type="match status" value="1"/>
</dbReference>
<protein>
    <recommendedName>
        <fullName evidence="3">Amine oxidase domain-containing protein</fullName>
    </recommendedName>
</protein>
<dbReference type="GO" id="GO:0006338">
    <property type="term" value="P:chromatin remodeling"/>
    <property type="evidence" value="ECO:0007669"/>
    <property type="project" value="TreeGrafter"/>
</dbReference>
<dbReference type="HOGENOM" id="CLU_004498_7_0_1"/>
<dbReference type="KEGG" id="pfp:PFL1_02698"/>
<dbReference type="EMBL" id="KE361629">
    <property type="protein sequence ID" value="EPQ30025.1"/>
    <property type="molecule type" value="Genomic_DNA"/>
</dbReference>
<dbReference type="Gene3D" id="3.90.660.10">
    <property type="match status" value="1"/>
</dbReference>
<sequence length="528" mass="55503">MASTDVLIIGAGWSGLSAALRLSQAGRKVVVVEARQRIGGRAFTHSWNDDTTLNDTGRNVQQDAAAASSAASTTYTCDFGCSWMHGYNEGSPLKALVERYGIEAHVPNPTKTVLVGDKGALPADLATKIGANLAAAQDAARDLAQNRGSTRPPASQSLASFLLSPSSPLFDGLSSDEHRHAAGLARSLHVPLGATLEQVGLRFNGFEHNYAGTDAAPAGGFTRLIKKVADEAISLGAEIRTGLVVDRIALADDGKSVVVSTRSSAGDAAAETTTTNIEAKTAVCTIPLAVLKENVGIFKPSLPERRQAIISRTYVGNLNKVLLAYDEAWWDKEVGTFMVLPTRDAPSDASSGSLQDLFASTTLIVSSLCAPNGFPSSEPSPAGCGGGRSSSVSNSLLVMVGADAGKAIEAHDRVEVGRQLHAYLAQRLAADGGAGKGPKHIFYSRWAKQPFTRGATTTPVVVGEDNSPLDFTELGRPLWEGRLGFAGEHTDQDHRGSAAGAYVSGEREADRLLAFLNKHHAQAQQQKL</sequence>
<reference evidence="4 5" key="1">
    <citation type="journal article" date="2013" name="Plant Cell">
        <title>The transition from a phytopathogenic smut ancestor to an anamorphic biocontrol agent deciphered by comparative whole-genome analysis.</title>
        <authorList>
            <person name="Lefebvre F."/>
            <person name="Joly D.L."/>
            <person name="Labbe C."/>
            <person name="Teichmann B."/>
            <person name="Linning R."/>
            <person name="Belzile F."/>
            <person name="Bakkeren G."/>
            <person name="Belanger R.R."/>
        </authorList>
    </citation>
    <scope>NUCLEOTIDE SEQUENCE [LARGE SCALE GENOMIC DNA]</scope>
    <source>
        <strain evidence="4 5">PF-1</strain>
    </source>
</reference>
<evidence type="ECO:0000259" key="3">
    <source>
        <dbReference type="Pfam" id="PF01593"/>
    </source>
</evidence>
<dbReference type="InterPro" id="IPR050281">
    <property type="entry name" value="Flavin_monoamine_oxidase"/>
</dbReference>
<dbReference type="SUPFAM" id="SSF51905">
    <property type="entry name" value="FAD/NAD(P)-binding domain"/>
    <property type="match status" value="1"/>
</dbReference>
<dbReference type="InterPro" id="IPR036188">
    <property type="entry name" value="FAD/NAD-bd_sf"/>
</dbReference>
<evidence type="ECO:0000313" key="4">
    <source>
        <dbReference type="EMBL" id="EPQ30025.1"/>
    </source>
</evidence>